<dbReference type="CDD" id="cd07805">
    <property type="entry name" value="ASKHA_NBD_FGGY_CvXK-like"/>
    <property type="match status" value="1"/>
</dbReference>
<gene>
    <name evidence="6" type="ORF">DSCW_65450</name>
</gene>
<dbReference type="InterPro" id="IPR000577">
    <property type="entry name" value="Carb_kinase_FGGY"/>
</dbReference>
<dbReference type="InterPro" id="IPR050406">
    <property type="entry name" value="FGGY_Carb_Kinase"/>
</dbReference>
<proteinExistence type="inferred from homology"/>
<evidence type="ECO:0000259" key="4">
    <source>
        <dbReference type="Pfam" id="PF00370"/>
    </source>
</evidence>
<evidence type="ECO:0000313" key="7">
    <source>
        <dbReference type="Proteomes" id="UP000427769"/>
    </source>
</evidence>
<dbReference type="InterPro" id="IPR018484">
    <property type="entry name" value="FGGY_N"/>
</dbReference>
<dbReference type="KEGG" id="dwd:DSCW_65450"/>
<name>A0A5K7ZDB0_9BACT</name>
<feature type="domain" description="Carbohydrate kinase FGGY C-terminal" evidence="5">
    <location>
        <begin position="281"/>
        <end position="485"/>
    </location>
</feature>
<dbReference type="GO" id="GO:0005975">
    <property type="term" value="P:carbohydrate metabolic process"/>
    <property type="evidence" value="ECO:0007669"/>
    <property type="project" value="InterPro"/>
</dbReference>
<dbReference type="Pfam" id="PF02782">
    <property type="entry name" value="FGGY_C"/>
    <property type="match status" value="1"/>
</dbReference>
<organism evidence="6 7">
    <name type="scientific">Desulfosarcina widdelii</name>
    <dbReference type="NCBI Taxonomy" id="947919"/>
    <lineage>
        <taxon>Bacteria</taxon>
        <taxon>Pseudomonadati</taxon>
        <taxon>Thermodesulfobacteriota</taxon>
        <taxon>Desulfobacteria</taxon>
        <taxon>Desulfobacterales</taxon>
        <taxon>Desulfosarcinaceae</taxon>
        <taxon>Desulfosarcina</taxon>
    </lineage>
</organism>
<dbReference type="InterPro" id="IPR018485">
    <property type="entry name" value="FGGY_C"/>
</dbReference>
<keyword evidence="7" id="KW-1185">Reference proteome</keyword>
<dbReference type="PANTHER" id="PTHR43095">
    <property type="entry name" value="SUGAR KINASE"/>
    <property type="match status" value="1"/>
</dbReference>
<dbReference type="InterPro" id="IPR043129">
    <property type="entry name" value="ATPase_NBD"/>
</dbReference>
<keyword evidence="2" id="KW-0808">Transferase</keyword>
<feature type="domain" description="Carbohydrate kinase FGGY N-terminal" evidence="4">
    <location>
        <begin position="10"/>
        <end position="269"/>
    </location>
</feature>
<evidence type="ECO:0000313" key="6">
    <source>
        <dbReference type="EMBL" id="BBO79128.1"/>
    </source>
</evidence>
<dbReference type="RefSeq" id="WP_197740466.1">
    <property type="nucleotide sequence ID" value="NZ_AP021875.1"/>
</dbReference>
<dbReference type="PANTHER" id="PTHR43095:SF5">
    <property type="entry name" value="XYLULOSE KINASE"/>
    <property type="match status" value="1"/>
</dbReference>
<comment type="similarity">
    <text evidence="1">Belongs to the FGGY kinase family.</text>
</comment>
<dbReference type="SUPFAM" id="SSF53067">
    <property type="entry name" value="Actin-like ATPase domain"/>
    <property type="match status" value="2"/>
</dbReference>
<dbReference type="EMBL" id="AP021875">
    <property type="protein sequence ID" value="BBO79128.1"/>
    <property type="molecule type" value="Genomic_DNA"/>
</dbReference>
<dbReference type="GO" id="GO:0016301">
    <property type="term" value="F:kinase activity"/>
    <property type="evidence" value="ECO:0007669"/>
    <property type="project" value="UniProtKB-KW"/>
</dbReference>
<sequence>MDNAMPFPRYIMAHDVGTTGSKTCLYRIDDRLEQVDACLAEYPLTMTAGGGAEQVADDWWTAVCQSSRRILANSGIPAESVAGIAFCCQMQGSVLVDRMGKALRNPMIYMDGRAVAQHRKNLCHGLFRIGGWNGFKVLRSLWVTGGLAATPKDPLWKYHWVRDNEPDLFRQVHKWLDVKDYLIHRATGRFAMTADSANLTFVYDTRKGRQGWHAGLCHTFDVDMQHLPEVVHAAAVVGGLARTAADRMGLAEGTPVVGGGGDVTLTAIGAGCTDPYDTHIYVGTSGWVAANVEKRMVDIGNFIAAICGAIPDRYNYVAEQETSGACLQWVRDHLARDEIGVYLKEKAGKTDAREEIDHLYELLNQIAAETPAGSGGVIFTPWLHGNRAPREDAHARGMFFNLGLSTGKRMLVRAVMEGVAFHKRWMLEAVEKKIPRREAIRFVGGGAKSDVWCQMMADVTGRRIETVDNPQDVGAAGAALVCAVGLGMLPSFDRVKQMVPSRRTFAPEPLNRKVYDRQYTVFTRLYKNNRKAFAALNKH</sequence>
<dbReference type="Pfam" id="PF00370">
    <property type="entry name" value="FGGY_N"/>
    <property type="match status" value="1"/>
</dbReference>
<keyword evidence="3 6" id="KW-0418">Kinase</keyword>
<dbReference type="AlphaFoldDB" id="A0A5K7ZDB0"/>
<accession>A0A5K7ZDB0</accession>
<protein>
    <submittedName>
        <fullName evidence="6">Carbohydrate kinase</fullName>
    </submittedName>
</protein>
<reference evidence="6 7" key="1">
    <citation type="submission" date="2019-11" db="EMBL/GenBank/DDBJ databases">
        <title>Comparative genomics of hydrocarbon-degrading Desulfosarcina strains.</title>
        <authorList>
            <person name="Watanabe M."/>
            <person name="Kojima H."/>
            <person name="Fukui M."/>
        </authorList>
    </citation>
    <scope>NUCLEOTIDE SEQUENCE [LARGE SCALE GENOMIC DNA]</scope>
    <source>
        <strain evidence="6 7">PP31</strain>
    </source>
</reference>
<evidence type="ECO:0000256" key="1">
    <source>
        <dbReference type="ARBA" id="ARBA00009156"/>
    </source>
</evidence>
<dbReference type="Proteomes" id="UP000427769">
    <property type="component" value="Chromosome"/>
</dbReference>
<evidence type="ECO:0000256" key="3">
    <source>
        <dbReference type="ARBA" id="ARBA00022777"/>
    </source>
</evidence>
<evidence type="ECO:0000256" key="2">
    <source>
        <dbReference type="ARBA" id="ARBA00022679"/>
    </source>
</evidence>
<dbReference type="PIRSF" id="PIRSF000538">
    <property type="entry name" value="GlpK"/>
    <property type="match status" value="1"/>
</dbReference>
<evidence type="ECO:0000259" key="5">
    <source>
        <dbReference type="Pfam" id="PF02782"/>
    </source>
</evidence>
<dbReference type="Gene3D" id="3.30.420.40">
    <property type="match status" value="2"/>
</dbReference>